<accession>A0A919T7K4</accession>
<name>A0A919T7K4_9ACTN</name>
<organism evidence="1 2">
    <name type="scientific">Paractinoplanes toevensis</name>
    <dbReference type="NCBI Taxonomy" id="571911"/>
    <lineage>
        <taxon>Bacteria</taxon>
        <taxon>Bacillati</taxon>
        <taxon>Actinomycetota</taxon>
        <taxon>Actinomycetes</taxon>
        <taxon>Micromonosporales</taxon>
        <taxon>Micromonosporaceae</taxon>
        <taxon>Paractinoplanes</taxon>
    </lineage>
</organism>
<evidence type="ECO:0000313" key="1">
    <source>
        <dbReference type="EMBL" id="GIM90157.1"/>
    </source>
</evidence>
<keyword evidence="2" id="KW-1185">Reference proteome</keyword>
<proteinExistence type="predicted"/>
<dbReference type="EMBL" id="BOQN01000023">
    <property type="protein sequence ID" value="GIM90157.1"/>
    <property type="molecule type" value="Genomic_DNA"/>
</dbReference>
<comment type="caution">
    <text evidence="1">The sequence shown here is derived from an EMBL/GenBank/DDBJ whole genome shotgun (WGS) entry which is preliminary data.</text>
</comment>
<evidence type="ECO:0000313" key="2">
    <source>
        <dbReference type="Proteomes" id="UP000677082"/>
    </source>
</evidence>
<protein>
    <submittedName>
        <fullName evidence="1">Uncharacterized protein</fullName>
    </submittedName>
</protein>
<dbReference type="Proteomes" id="UP000677082">
    <property type="component" value="Unassembled WGS sequence"/>
</dbReference>
<reference evidence="1 2" key="1">
    <citation type="submission" date="2021-03" db="EMBL/GenBank/DDBJ databases">
        <title>Whole genome shotgun sequence of Actinoplanes toevensis NBRC 105298.</title>
        <authorList>
            <person name="Komaki H."/>
            <person name="Tamura T."/>
        </authorList>
    </citation>
    <scope>NUCLEOTIDE SEQUENCE [LARGE SCALE GENOMIC DNA]</scope>
    <source>
        <strain evidence="1 2">NBRC 105298</strain>
    </source>
</reference>
<sequence length="200" mass="22184">MNVLLDVAELLGPPFTWDKFTDMAARHSATPTPHLADRRVDSLRAIALTQSGRFAGPEMLEVWTSKHIDDLLVRKATQPRDGGTPEASGLGWSREDAEDLLQDLLYDLVFDMTGGGLVNFDGVEGHPPLDHEDACVFTTALQAADESLPPSIKYCVTRDYAFRRAPHLSSNVLVLYPDEFVRLVQRSRQAVAMKQLLGPR</sequence>
<dbReference type="AlphaFoldDB" id="A0A919T7K4"/>
<gene>
    <name evidence="1" type="ORF">Ato02nite_019500</name>
</gene>